<reference evidence="10" key="1">
    <citation type="submission" date="2024-01" db="EMBL/GenBank/DDBJ databases">
        <title>Bank of Algae and Cyanobacteria of the Azores (BACA) strain genomes.</title>
        <authorList>
            <person name="Luz R."/>
            <person name="Cordeiro R."/>
            <person name="Fonseca A."/>
            <person name="Goncalves V."/>
        </authorList>
    </citation>
    <scope>NUCLEOTIDE SEQUENCE</scope>
    <source>
        <strain evidence="10">BACA0141</strain>
    </source>
</reference>
<evidence type="ECO:0000256" key="5">
    <source>
        <dbReference type="ARBA" id="ARBA00022692"/>
    </source>
</evidence>
<evidence type="ECO:0000256" key="9">
    <source>
        <dbReference type="SAM" id="MobiDB-lite"/>
    </source>
</evidence>
<dbReference type="SUPFAM" id="SSF144083">
    <property type="entry name" value="Magnesium transport protein CorA, transmembrane region"/>
    <property type="match status" value="1"/>
</dbReference>
<dbReference type="GO" id="GO:0000287">
    <property type="term" value="F:magnesium ion binding"/>
    <property type="evidence" value="ECO:0007669"/>
    <property type="project" value="TreeGrafter"/>
</dbReference>
<dbReference type="SUPFAM" id="SSF143865">
    <property type="entry name" value="CorA soluble domain-like"/>
    <property type="match status" value="1"/>
</dbReference>
<dbReference type="PANTHER" id="PTHR46494">
    <property type="entry name" value="CORA FAMILY METAL ION TRANSPORTER (EUROFUNG)"/>
    <property type="match status" value="1"/>
</dbReference>
<evidence type="ECO:0000256" key="8">
    <source>
        <dbReference type="RuleBase" id="RU362010"/>
    </source>
</evidence>
<feature type="region of interest" description="Disordered" evidence="9">
    <location>
        <begin position="1"/>
        <end position="38"/>
    </location>
</feature>
<dbReference type="NCBIfam" id="TIGR00383">
    <property type="entry name" value="corA"/>
    <property type="match status" value="1"/>
</dbReference>
<dbReference type="AlphaFoldDB" id="A0AAW9Q262"/>
<evidence type="ECO:0000256" key="6">
    <source>
        <dbReference type="ARBA" id="ARBA00022989"/>
    </source>
</evidence>
<dbReference type="InterPro" id="IPR045861">
    <property type="entry name" value="CorA_cytoplasmic_dom"/>
</dbReference>
<dbReference type="GO" id="GO:0015095">
    <property type="term" value="F:magnesium ion transmembrane transporter activity"/>
    <property type="evidence" value="ECO:0007669"/>
    <property type="project" value="UniProtKB-UniRule"/>
</dbReference>
<dbReference type="CDD" id="cd12828">
    <property type="entry name" value="TmCorA-like_1"/>
    <property type="match status" value="1"/>
</dbReference>
<keyword evidence="8" id="KW-0460">Magnesium</keyword>
<evidence type="ECO:0000256" key="3">
    <source>
        <dbReference type="ARBA" id="ARBA00022448"/>
    </source>
</evidence>
<dbReference type="InterPro" id="IPR004488">
    <property type="entry name" value="Mg/Co-transport_prot_CorA"/>
</dbReference>
<keyword evidence="4 8" id="KW-1003">Cell membrane</keyword>
<comment type="subcellular location">
    <subcellularLocation>
        <location evidence="1">Cell membrane</location>
        <topology evidence="1">Multi-pass membrane protein</topology>
    </subcellularLocation>
    <subcellularLocation>
        <location evidence="8">Membrane</location>
        <topology evidence="8">Multi-pass membrane protein</topology>
    </subcellularLocation>
</comment>
<dbReference type="Gene3D" id="1.20.58.340">
    <property type="entry name" value="Magnesium transport protein CorA, transmembrane region"/>
    <property type="match status" value="2"/>
</dbReference>
<dbReference type="Proteomes" id="UP001333818">
    <property type="component" value="Unassembled WGS sequence"/>
</dbReference>
<evidence type="ECO:0000313" key="10">
    <source>
        <dbReference type="EMBL" id="MEE3716986.1"/>
    </source>
</evidence>
<dbReference type="PANTHER" id="PTHR46494:SF1">
    <property type="entry name" value="CORA FAMILY METAL ION TRANSPORTER (EUROFUNG)"/>
    <property type="match status" value="1"/>
</dbReference>
<comment type="function">
    <text evidence="8">Mediates influx of magnesium ions.</text>
</comment>
<feature type="transmembrane region" description="Helical" evidence="8">
    <location>
        <begin position="315"/>
        <end position="333"/>
    </location>
</feature>
<keyword evidence="8" id="KW-0406">Ion transport</keyword>
<name>A0AAW9Q262_9CYAN</name>
<dbReference type="GO" id="GO:0050897">
    <property type="term" value="F:cobalt ion binding"/>
    <property type="evidence" value="ECO:0007669"/>
    <property type="project" value="TreeGrafter"/>
</dbReference>
<evidence type="ECO:0000256" key="7">
    <source>
        <dbReference type="ARBA" id="ARBA00023136"/>
    </source>
</evidence>
<keyword evidence="3 8" id="KW-0813">Transport</keyword>
<evidence type="ECO:0000256" key="4">
    <source>
        <dbReference type="ARBA" id="ARBA00022475"/>
    </source>
</evidence>
<keyword evidence="6 8" id="KW-1133">Transmembrane helix</keyword>
<dbReference type="EMBL" id="JAZBJZ010000030">
    <property type="protein sequence ID" value="MEE3716986.1"/>
    <property type="molecule type" value="Genomic_DNA"/>
</dbReference>
<sequence>MLQNLSKINPEPPEDREEEEDDNFESYAFHEPGSPPGTLIIDEDATVPNIFLIDYAADTAVGVQLSTPEDCIPYLDTTSVSWVDVQGLGSEDVLVRLGQVFQLHPLALEDVVNIPQRPKVEEYDDQLLMIMHMVIPKPDRQGFTSEQVSLIVGKHYLLTVQEEPETDAFEPVRQRIHRDRGTIRSQKSDYLAYALIDAVIDGFFPVLEDYGERLEELQDEVVDKPTQNTLDKIHKIKRELLQLRRAIWPQRDAIGALIRDDSPLIRKSVRVYLRDCYDHTVQLIDMVETYRELASSLMEVYLSSINNNINETMRILTVISTVFIPLTFIAGVYGMNFDTSVPGNLPELKLPYGYAMCWGVMLTIAGGLLFYFGRKGWLFPTKN</sequence>
<organism evidence="10 11">
    <name type="scientific">Tumidithrix elongata BACA0141</name>
    <dbReference type="NCBI Taxonomy" id="2716417"/>
    <lineage>
        <taxon>Bacteria</taxon>
        <taxon>Bacillati</taxon>
        <taxon>Cyanobacteriota</taxon>
        <taxon>Cyanophyceae</taxon>
        <taxon>Pseudanabaenales</taxon>
        <taxon>Pseudanabaenaceae</taxon>
        <taxon>Tumidithrix</taxon>
        <taxon>Tumidithrix elongata</taxon>
    </lineage>
</organism>
<protein>
    <recommendedName>
        <fullName evidence="8">Magnesium transport protein CorA</fullName>
    </recommendedName>
</protein>
<keyword evidence="5 8" id="KW-0812">Transmembrane</keyword>
<keyword evidence="7 8" id="KW-0472">Membrane</keyword>
<dbReference type="Gene3D" id="3.30.460.20">
    <property type="entry name" value="CorA soluble domain-like"/>
    <property type="match status" value="1"/>
</dbReference>
<evidence type="ECO:0000256" key="1">
    <source>
        <dbReference type="ARBA" id="ARBA00004651"/>
    </source>
</evidence>
<dbReference type="InterPro" id="IPR002523">
    <property type="entry name" value="MgTranspt_CorA/ZnTranspt_ZntB"/>
</dbReference>
<evidence type="ECO:0000256" key="2">
    <source>
        <dbReference type="ARBA" id="ARBA00009765"/>
    </source>
</evidence>
<comment type="similarity">
    <text evidence="2 8">Belongs to the CorA metal ion transporter (MIT) (TC 1.A.35) family.</text>
</comment>
<keyword evidence="11" id="KW-1185">Reference proteome</keyword>
<dbReference type="GO" id="GO:0015087">
    <property type="term" value="F:cobalt ion transmembrane transporter activity"/>
    <property type="evidence" value="ECO:0007669"/>
    <property type="project" value="UniProtKB-UniRule"/>
</dbReference>
<gene>
    <name evidence="8 10" type="primary">corA</name>
    <name evidence="10" type="ORF">V2H45_09540</name>
</gene>
<evidence type="ECO:0000313" key="11">
    <source>
        <dbReference type="Proteomes" id="UP001333818"/>
    </source>
</evidence>
<dbReference type="RefSeq" id="WP_330483415.1">
    <property type="nucleotide sequence ID" value="NZ_JAZBJZ010000030.1"/>
</dbReference>
<dbReference type="Pfam" id="PF01544">
    <property type="entry name" value="CorA"/>
    <property type="match status" value="1"/>
</dbReference>
<dbReference type="GO" id="GO:0005886">
    <property type="term" value="C:plasma membrane"/>
    <property type="evidence" value="ECO:0007669"/>
    <property type="project" value="UniProtKB-SubCell"/>
</dbReference>
<dbReference type="FunFam" id="1.20.58.340:FF:000012">
    <property type="entry name" value="Magnesium transport protein CorA"/>
    <property type="match status" value="1"/>
</dbReference>
<feature type="compositionally biased region" description="Acidic residues" evidence="9">
    <location>
        <begin position="12"/>
        <end position="24"/>
    </location>
</feature>
<proteinExistence type="inferred from homology"/>
<dbReference type="InterPro" id="IPR045863">
    <property type="entry name" value="CorA_TM1_TM2"/>
</dbReference>
<comment type="caution">
    <text evidence="10">The sequence shown here is derived from an EMBL/GenBank/DDBJ whole genome shotgun (WGS) entry which is preliminary data.</text>
</comment>
<accession>A0AAW9Q262</accession>
<feature type="transmembrane region" description="Helical" evidence="8">
    <location>
        <begin position="353"/>
        <end position="372"/>
    </location>
</feature>